<dbReference type="Proteomes" id="UP000054537">
    <property type="component" value="Unassembled WGS sequence"/>
</dbReference>
<name>A0A0A6UR11_ACTUT</name>
<keyword evidence="3" id="KW-1185">Reference proteome</keyword>
<protein>
    <recommendedName>
        <fullName evidence="4">DUF4229 domain-containing protein</fullName>
    </recommendedName>
</protein>
<dbReference type="AlphaFoldDB" id="A0A0A6UR11"/>
<dbReference type="EMBL" id="JRTT01000004">
    <property type="protein sequence ID" value="KHD78575.1"/>
    <property type="molecule type" value="Genomic_DNA"/>
</dbReference>
<dbReference type="STRING" id="1869.MB27_05080"/>
<accession>A0A0A6UR11</accession>
<sequence>MKPAVKYTLGRLGLFLAVFVVLFLLTPLNILVCAMVAFVGSAGLSFILLRGWRDEMAEQLGEIAARRTAEKDRLRSALAGDEDAAAAGDRVTAADIVEHPRRTGA</sequence>
<evidence type="ECO:0008006" key="4">
    <source>
        <dbReference type="Google" id="ProtNLM"/>
    </source>
</evidence>
<dbReference type="eggNOG" id="ENOG5033BNY">
    <property type="taxonomic scope" value="Bacteria"/>
</dbReference>
<gene>
    <name evidence="2" type="ORF">MB27_05080</name>
</gene>
<feature type="transmembrane region" description="Helical" evidence="1">
    <location>
        <begin position="7"/>
        <end position="24"/>
    </location>
</feature>
<evidence type="ECO:0000313" key="3">
    <source>
        <dbReference type="Proteomes" id="UP000054537"/>
    </source>
</evidence>
<dbReference type="RefSeq" id="WP_043522818.1">
    <property type="nucleotide sequence ID" value="NZ_BAABKU010000008.1"/>
</dbReference>
<keyword evidence="1" id="KW-0812">Transmembrane</keyword>
<dbReference type="Pfam" id="PF14012">
    <property type="entry name" value="DUF4229"/>
    <property type="match status" value="1"/>
</dbReference>
<dbReference type="InterPro" id="IPR025323">
    <property type="entry name" value="DUF4229"/>
</dbReference>
<evidence type="ECO:0000256" key="1">
    <source>
        <dbReference type="SAM" id="Phobius"/>
    </source>
</evidence>
<reference evidence="2 3" key="1">
    <citation type="submission" date="2014-10" db="EMBL/GenBank/DDBJ databases">
        <title>Draft genome sequence of Actinoplanes utahensis NRRL 12052.</title>
        <authorList>
            <person name="Velasco-Bucheli B."/>
            <person name="del Cerro C."/>
            <person name="Hormigo D."/>
            <person name="Garcia J.L."/>
            <person name="Acebal C."/>
            <person name="Arroyo M."/>
            <person name="de la Mata I."/>
        </authorList>
    </citation>
    <scope>NUCLEOTIDE SEQUENCE [LARGE SCALE GENOMIC DNA]</scope>
    <source>
        <strain evidence="2 3">NRRL 12052</strain>
    </source>
</reference>
<proteinExistence type="predicted"/>
<keyword evidence="1" id="KW-1133">Transmembrane helix</keyword>
<comment type="caution">
    <text evidence="2">The sequence shown here is derived from an EMBL/GenBank/DDBJ whole genome shotgun (WGS) entry which is preliminary data.</text>
</comment>
<keyword evidence="1" id="KW-0472">Membrane</keyword>
<dbReference type="OrthoDB" id="5195268at2"/>
<feature type="transmembrane region" description="Helical" evidence="1">
    <location>
        <begin position="30"/>
        <end position="49"/>
    </location>
</feature>
<organism evidence="2 3">
    <name type="scientific">Actinoplanes utahensis</name>
    <dbReference type="NCBI Taxonomy" id="1869"/>
    <lineage>
        <taxon>Bacteria</taxon>
        <taxon>Bacillati</taxon>
        <taxon>Actinomycetota</taxon>
        <taxon>Actinomycetes</taxon>
        <taxon>Micromonosporales</taxon>
        <taxon>Micromonosporaceae</taxon>
        <taxon>Actinoplanes</taxon>
    </lineage>
</organism>
<evidence type="ECO:0000313" key="2">
    <source>
        <dbReference type="EMBL" id="KHD78575.1"/>
    </source>
</evidence>